<gene>
    <name evidence="8" type="primary">purA</name>
    <name evidence="11" type="ORF">A7Q10_06945</name>
</gene>
<evidence type="ECO:0000256" key="2">
    <source>
        <dbReference type="ARBA" id="ARBA00022598"/>
    </source>
</evidence>
<dbReference type="AlphaFoldDB" id="A0A4Y8PDP5"/>
<evidence type="ECO:0000256" key="7">
    <source>
        <dbReference type="ARBA" id="ARBA00023134"/>
    </source>
</evidence>
<dbReference type="CDD" id="cd03108">
    <property type="entry name" value="AdSS"/>
    <property type="match status" value="1"/>
</dbReference>
<comment type="subunit">
    <text evidence="1 8">Homodimer.</text>
</comment>
<evidence type="ECO:0000256" key="4">
    <source>
        <dbReference type="ARBA" id="ARBA00022741"/>
    </source>
</evidence>
<dbReference type="PANTHER" id="PTHR11846:SF0">
    <property type="entry name" value="ADENYLOSUCCINATE SYNTHETASE"/>
    <property type="match status" value="1"/>
</dbReference>
<comment type="similarity">
    <text evidence="8 10">Belongs to the adenylosuccinate synthetase family.</text>
</comment>
<dbReference type="InterPro" id="IPR042111">
    <property type="entry name" value="Adenylosuccinate_synth_dom3"/>
</dbReference>
<comment type="catalytic activity">
    <reaction evidence="8 10">
        <text>IMP + L-aspartate + GTP = N(6)-(1,2-dicarboxyethyl)-AMP + GDP + phosphate + 2 H(+)</text>
        <dbReference type="Rhea" id="RHEA:15753"/>
        <dbReference type="ChEBI" id="CHEBI:15378"/>
        <dbReference type="ChEBI" id="CHEBI:29991"/>
        <dbReference type="ChEBI" id="CHEBI:37565"/>
        <dbReference type="ChEBI" id="CHEBI:43474"/>
        <dbReference type="ChEBI" id="CHEBI:57567"/>
        <dbReference type="ChEBI" id="CHEBI:58053"/>
        <dbReference type="ChEBI" id="CHEBI:58189"/>
        <dbReference type="EC" id="6.3.4.4"/>
    </reaction>
</comment>
<keyword evidence="4 8" id="KW-0547">Nucleotide-binding</keyword>
<dbReference type="EMBL" id="LXQC01000124">
    <property type="protein sequence ID" value="TFE69647.1"/>
    <property type="molecule type" value="Genomic_DNA"/>
</dbReference>
<dbReference type="RefSeq" id="WP_134439763.1">
    <property type="nucleotide sequence ID" value="NZ_CP065957.1"/>
</dbReference>
<feature type="binding site" evidence="8">
    <location>
        <begin position="296"/>
        <end position="302"/>
    </location>
    <ligand>
        <name>substrate</name>
    </ligand>
</feature>
<evidence type="ECO:0000313" key="11">
    <source>
        <dbReference type="EMBL" id="TFE69647.1"/>
    </source>
</evidence>
<feature type="binding site" evidence="8">
    <location>
        <begin position="410"/>
        <end position="412"/>
    </location>
    <ligand>
        <name>GTP</name>
        <dbReference type="ChEBI" id="CHEBI:37565"/>
    </ligand>
</feature>
<dbReference type="InterPro" id="IPR033128">
    <property type="entry name" value="Adenylosuccin_syn_Lys_AS"/>
</dbReference>
<evidence type="ECO:0000256" key="1">
    <source>
        <dbReference type="ARBA" id="ARBA00011738"/>
    </source>
</evidence>
<dbReference type="Gene3D" id="1.10.300.10">
    <property type="entry name" value="Adenylosuccinate Synthetase, subunit A, domain 2"/>
    <property type="match status" value="1"/>
</dbReference>
<dbReference type="NCBIfam" id="NF002223">
    <property type="entry name" value="PRK01117.1"/>
    <property type="match status" value="1"/>
</dbReference>
<dbReference type="PROSITE" id="PS01266">
    <property type="entry name" value="ADENYLOSUCCIN_SYN_1"/>
    <property type="match status" value="1"/>
</dbReference>
<feature type="binding site" description="in other chain" evidence="8">
    <location>
        <position position="222"/>
    </location>
    <ligand>
        <name>IMP</name>
        <dbReference type="ChEBI" id="CHEBI:58053"/>
        <note>ligand shared between dimeric partners</note>
    </ligand>
</feature>
<evidence type="ECO:0000256" key="8">
    <source>
        <dbReference type="HAMAP-Rule" id="MF_00011"/>
    </source>
</evidence>
<evidence type="ECO:0000256" key="9">
    <source>
        <dbReference type="PROSITE-ProRule" id="PRU10134"/>
    </source>
</evidence>
<feature type="binding site" description="in other chain" evidence="8">
    <location>
        <begin position="37"/>
        <end position="40"/>
    </location>
    <ligand>
        <name>IMP</name>
        <dbReference type="ChEBI" id="CHEBI:58053"/>
        <note>ligand shared between dimeric partners</note>
    </ligand>
</feature>
<dbReference type="GO" id="GO:0005737">
    <property type="term" value="C:cytoplasm"/>
    <property type="evidence" value="ECO:0007669"/>
    <property type="project" value="UniProtKB-SubCell"/>
</dbReference>
<keyword evidence="12" id="KW-1185">Reference proteome</keyword>
<keyword evidence="3 8" id="KW-0479">Metal-binding</keyword>
<dbReference type="InterPro" id="IPR027417">
    <property type="entry name" value="P-loop_NTPase"/>
</dbReference>
<feature type="active site" description="Proton acceptor" evidence="8">
    <location>
        <position position="12"/>
    </location>
</feature>
<protein>
    <recommendedName>
        <fullName evidence="8 10">Adenylosuccinate synthetase</fullName>
        <shortName evidence="8">AMPSase</shortName>
        <shortName evidence="8">AdSS</shortName>
        <ecNumber evidence="8 10">6.3.4.4</ecNumber>
    </recommendedName>
    <alternativeName>
        <fullName evidence="8">IMP--aspartate ligase</fullName>
    </alternativeName>
</protein>
<dbReference type="GO" id="GO:0046040">
    <property type="term" value="P:IMP metabolic process"/>
    <property type="evidence" value="ECO:0007669"/>
    <property type="project" value="TreeGrafter"/>
</dbReference>
<keyword evidence="5 8" id="KW-0658">Purine biosynthesis</keyword>
<dbReference type="SMART" id="SM00788">
    <property type="entry name" value="Adenylsucc_synt"/>
    <property type="match status" value="1"/>
</dbReference>
<evidence type="ECO:0000256" key="3">
    <source>
        <dbReference type="ARBA" id="ARBA00022723"/>
    </source>
</evidence>
<dbReference type="FunFam" id="3.90.170.10:FF:000001">
    <property type="entry name" value="Adenylosuccinate synthetase"/>
    <property type="match status" value="1"/>
</dbReference>
<feature type="active site" evidence="9">
    <location>
        <position position="139"/>
    </location>
</feature>
<feature type="binding site" description="in other chain" evidence="8">
    <location>
        <begin position="12"/>
        <end position="15"/>
    </location>
    <ligand>
        <name>IMP</name>
        <dbReference type="ChEBI" id="CHEBI:58053"/>
        <note>ligand shared between dimeric partners</note>
    </ligand>
</feature>
<dbReference type="Gene3D" id="3.90.170.10">
    <property type="entry name" value="Adenylosuccinate Synthetase, subunit A, domain 3"/>
    <property type="match status" value="1"/>
</dbReference>
<organism evidence="11 12">
    <name type="scientific">Methylacidiphilum caldifontis</name>
    <dbReference type="NCBI Taxonomy" id="2795386"/>
    <lineage>
        <taxon>Bacteria</taxon>
        <taxon>Pseudomonadati</taxon>
        <taxon>Verrucomicrobiota</taxon>
        <taxon>Methylacidiphilae</taxon>
        <taxon>Methylacidiphilales</taxon>
        <taxon>Methylacidiphilaceae</taxon>
        <taxon>Methylacidiphilum (ex Ratnadevi et al. 2023)</taxon>
    </lineage>
</organism>
<dbReference type="SUPFAM" id="SSF52540">
    <property type="entry name" value="P-loop containing nucleoside triphosphate hydrolases"/>
    <property type="match status" value="1"/>
</dbReference>
<dbReference type="OrthoDB" id="9807553at2"/>
<dbReference type="HAMAP" id="MF_00011">
    <property type="entry name" value="Adenylosucc_synth"/>
    <property type="match status" value="1"/>
</dbReference>
<dbReference type="InterPro" id="IPR042110">
    <property type="entry name" value="Adenylosuccinate_synth_dom2"/>
</dbReference>
<evidence type="ECO:0000256" key="10">
    <source>
        <dbReference type="RuleBase" id="RU000520"/>
    </source>
</evidence>
<comment type="caution">
    <text evidence="11">The sequence shown here is derived from an EMBL/GenBank/DDBJ whole genome shotgun (WGS) entry which is preliminary data.</text>
</comment>
<feature type="binding site" description="in other chain" evidence="8">
    <location>
        <position position="300"/>
    </location>
    <ligand>
        <name>IMP</name>
        <dbReference type="ChEBI" id="CHEBI:58053"/>
        <note>ligand shared between dimeric partners</note>
    </ligand>
</feature>
<dbReference type="GO" id="GO:0044208">
    <property type="term" value="P:'de novo' AMP biosynthetic process"/>
    <property type="evidence" value="ECO:0007669"/>
    <property type="project" value="UniProtKB-UniRule"/>
</dbReference>
<evidence type="ECO:0000313" key="12">
    <source>
        <dbReference type="Proteomes" id="UP000297713"/>
    </source>
</evidence>
<feature type="binding site" description="in other chain" evidence="8">
    <location>
        <position position="128"/>
    </location>
    <ligand>
        <name>IMP</name>
        <dbReference type="ChEBI" id="CHEBI:58053"/>
        <note>ligand shared between dimeric partners</note>
    </ligand>
</feature>
<sequence>MNSVLVGAQWGDEGKGKIVDFLTQDVDVVVRCQGGDNAGHTVEVNNEKFVLHLIPSGILWPDKICLLGSGMVIDPVSLVEEIKNIEKKGIEIRNRLFISETAHMVFPYHRIIDELLEKKRGKSRIGTTRKGIGPAYADKVSRTGLRILDLLDRKCFLEKLQGLIEEKNRYIQYLGGEPLFWKEIAEAYLKAAEEISSMVVNTAVWLYEALSLGKDILFESAQGTFLDIDFGTYPFVTSSNTTAGGAITGSGLPPHKIDRVIGCMKAYTTRVGEGPFPVENSELSDMLHASGREFGSTTGRARRCGWFDGVLARYASLINGFNEVAVTNLDGLDSVAKIPVCVSYELKGKILNYPPNSVQQLAECTPIYEELPGWLEPTGGIRSFKKLPKAAQNYLNKLGMLARAPVRIVSVGASRDQTFFVD</sequence>
<dbReference type="Proteomes" id="UP000297713">
    <property type="component" value="Unassembled WGS sequence"/>
</dbReference>
<dbReference type="NCBIfam" id="TIGR00184">
    <property type="entry name" value="purA"/>
    <property type="match status" value="1"/>
</dbReference>
<feature type="binding site" evidence="8">
    <location>
        <position position="142"/>
    </location>
    <ligand>
        <name>IMP</name>
        <dbReference type="ChEBI" id="CHEBI:58053"/>
        <note>ligand shared between dimeric partners</note>
    </ligand>
</feature>
<evidence type="ECO:0000256" key="6">
    <source>
        <dbReference type="ARBA" id="ARBA00022842"/>
    </source>
</evidence>
<comment type="subcellular location">
    <subcellularLocation>
        <location evidence="8">Cytoplasm</location>
    </subcellularLocation>
</comment>
<dbReference type="GO" id="GO:0004019">
    <property type="term" value="F:adenylosuccinate synthase activity"/>
    <property type="evidence" value="ECO:0007669"/>
    <property type="project" value="UniProtKB-UniRule"/>
</dbReference>
<dbReference type="UniPathway" id="UPA00075">
    <property type="reaction ID" value="UER00335"/>
</dbReference>
<proteinExistence type="inferred from homology"/>
<feature type="active site" description="Proton donor" evidence="8">
    <location>
        <position position="40"/>
    </location>
</feature>
<dbReference type="GO" id="GO:0005525">
    <property type="term" value="F:GTP binding"/>
    <property type="evidence" value="ECO:0007669"/>
    <property type="project" value="UniProtKB-UniRule"/>
</dbReference>
<name>A0A4Y8PDP5_9BACT</name>
<dbReference type="EC" id="6.3.4.4" evidence="8 10"/>
<feature type="binding site" evidence="8">
    <location>
        <position position="39"/>
    </location>
    <ligand>
        <name>Mg(2+)</name>
        <dbReference type="ChEBI" id="CHEBI:18420"/>
    </ligand>
</feature>
<accession>A0A4Y8PDP5</accession>
<evidence type="ECO:0000256" key="5">
    <source>
        <dbReference type="ARBA" id="ARBA00022755"/>
    </source>
</evidence>
<keyword evidence="7 8" id="KW-0342">GTP-binding</keyword>
<dbReference type="FunFam" id="1.10.300.10:FF:000001">
    <property type="entry name" value="Adenylosuccinate synthetase"/>
    <property type="match status" value="1"/>
</dbReference>
<dbReference type="GO" id="GO:0000287">
    <property type="term" value="F:magnesium ion binding"/>
    <property type="evidence" value="ECO:0007669"/>
    <property type="project" value="UniProtKB-UniRule"/>
</dbReference>
<comment type="function">
    <text evidence="8">Plays an important role in the de novo pathway of purine nucleotide biosynthesis. Catalyzes the first committed step in the biosynthesis of AMP from IMP.</text>
</comment>
<keyword evidence="6 8" id="KW-0460">Magnesium</keyword>
<feature type="binding site" evidence="8">
    <location>
        <position position="302"/>
    </location>
    <ligand>
        <name>GTP</name>
        <dbReference type="ChEBI" id="CHEBI:37565"/>
    </ligand>
</feature>
<feature type="binding site" evidence="8">
    <location>
        <begin position="328"/>
        <end position="330"/>
    </location>
    <ligand>
        <name>GTP</name>
        <dbReference type="ChEBI" id="CHEBI:37565"/>
    </ligand>
</feature>
<feature type="binding site" evidence="8">
    <location>
        <position position="12"/>
    </location>
    <ligand>
        <name>Mg(2+)</name>
        <dbReference type="ChEBI" id="CHEBI:18420"/>
    </ligand>
</feature>
<feature type="binding site" evidence="8">
    <location>
        <begin position="39"/>
        <end position="41"/>
    </location>
    <ligand>
        <name>GTP</name>
        <dbReference type="ChEBI" id="CHEBI:37565"/>
    </ligand>
</feature>
<comment type="pathway">
    <text evidence="8 10">Purine metabolism; AMP biosynthesis via de novo pathway; AMP from IMP: step 1/2.</text>
</comment>
<feature type="binding site" evidence="8">
    <location>
        <begin position="11"/>
        <end position="17"/>
    </location>
    <ligand>
        <name>GTP</name>
        <dbReference type="ChEBI" id="CHEBI:37565"/>
    </ligand>
</feature>
<reference evidence="11 12" key="1">
    <citation type="submission" date="2016-05" db="EMBL/GenBank/DDBJ databases">
        <title>Diversity and Homogeneity among Thermoacidophilic Verrucomicrobia Methanotrophs Linked with Geographical Origin.</title>
        <authorList>
            <person name="Erikstad H.-A."/>
            <person name="Smestad N.B."/>
            <person name="Ceballos R.M."/>
            <person name="Birkeland N.-K."/>
        </authorList>
    </citation>
    <scope>NUCLEOTIDE SEQUENCE [LARGE SCALE GENOMIC DNA]</scope>
    <source>
        <strain evidence="11 12">Phi</strain>
    </source>
</reference>
<keyword evidence="2 8" id="KW-0436">Ligase</keyword>
<dbReference type="PANTHER" id="PTHR11846">
    <property type="entry name" value="ADENYLOSUCCINATE SYNTHETASE"/>
    <property type="match status" value="1"/>
</dbReference>
<dbReference type="InterPro" id="IPR001114">
    <property type="entry name" value="Adenylosuccinate_synthetase"/>
</dbReference>
<dbReference type="InterPro" id="IPR018220">
    <property type="entry name" value="Adenylosuccin_syn_GTP-bd"/>
</dbReference>
<comment type="cofactor">
    <cofactor evidence="8">
        <name>Mg(2+)</name>
        <dbReference type="ChEBI" id="CHEBI:18420"/>
    </cofactor>
    <text evidence="8">Binds 1 Mg(2+) ion per subunit.</text>
</comment>
<keyword evidence="8" id="KW-0963">Cytoplasm</keyword>
<dbReference type="InterPro" id="IPR042109">
    <property type="entry name" value="Adenylosuccinate_synth_dom1"/>
</dbReference>
<dbReference type="PROSITE" id="PS00513">
    <property type="entry name" value="ADENYLOSUCCIN_SYN_2"/>
    <property type="match status" value="1"/>
</dbReference>
<dbReference type="Gene3D" id="3.40.440.10">
    <property type="entry name" value="Adenylosuccinate Synthetase, subunit A, domain 1"/>
    <property type="match status" value="1"/>
</dbReference>
<feature type="binding site" description="in other chain" evidence="8">
    <location>
        <position position="237"/>
    </location>
    <ligand>
        <name>IMP</name>
        <dbReference type="ChEBI" id="CHEBI:58053"/>
        <note>ligand shared between dimeric partners</note>
    </ligand>
</feature>
<dbReference type="Pfam" id="PF00709">
    <property type="entry name" value="Adenylsucc_synt"/>
    <property type="match status" value="1"/>
</dbReference>